<protein>
    <submittedName>
        <fullName evidence="6">4Fe-4S ferredoxin iron-sulfur binding domain-containing protein</fullName>
    </submittedName>
</protein>
<dbReference type="eggNOG" id="arCOG01500">
    <property type="taxonomic scope" value="Archaea"/>
</dbReference>
<dbReference type="SUPFAM" id="SSF54862">
    <property type="entry name" value="4Fe-4S ferredoxins"/>
    <property type="match status" value="3"/>
</dbReference>
<keyword evidence="1" id="KW-0004">4Fe-4S</keyword>
<dbReference type="PROSITE" id="PS51379">
    <property type="entry name" value="4FE4S_FER_2"/>
    <property type="match status" value="10"/>
</dbReference>
<feature type="domain" description="4Fe-4S ferredoxin-type" evidence="5">
    <location>
        <begin position="53"/>
        <end position="81"/>
    </location>
</feature>
<dbReference type="InterPro" id="IPR050572">
    <property type="entry name" value="Fe-S_Ferredoxin"/>
</dbReference>
<feature type="domain" description="4Fe-4S ferredoxin-type" evidence="5">
    <location>
        <begin position="161"/>
        <end position="191"/>
    </location>
</feature>
<dbReference type="GO" id="GO:0046872">
    <property type="term" value="F:metal ion binding"/>
    <property type="evidence" value="ECO:0007669"/>
    <property type="project" value="UniProtKB-KW"/>
</dbReference>
<accession>F0T6Z6</accession>
<dbReference type="eggNOG" id="arCOG02180">
    <property type="taxonomic scope" value="Archaea"/>
</dbReference>
<gene>
    <name evidence="6" type="ordered locus">Metbo_1274</name>
</gene>
<evidence type="ECO:0000256" key="3">
    <source>
        <dbReference type="ARBA" id="ARBA00023004"/>
    </source>
</evidence>
<dbReference type="CDD" id="cd10549">
    <property type="entry name" value="MtMvhB_like"/>
    <property type="match status" value="2"/>
</dbReference>
<dbReference type="Proteomes" id="UP000007490">
    <property type="component" value="Chromosome"/>
</dbReference>
<dbReference type="Pfam" id="PF12800">
    <property type="entry name" value="Fer4_4"/>
    <property type="match status" value="1"/>
</dbReference>
<dbReference type="Gene3D" id="3.30.70.3270">
    <property type="match status" value="1"/>
</dbReference>
<dbReference type="Pfam" id="PF00037">
    <property type="entry name" value="Fer4"/>
    <property type="match status" value="2"/>
</dbReference>
<dbReference type="AlphaFoldDB" id="F0T6Z6"/>
<keyword evidence="3" id="KW-0408">Iron</keyword>
<dbReference type="Pfam" id="PF14697">
    <property type="entry name" value="Fer4_21"/>
    <property type="match status" value="1"/>
</dbReference>
<keyword evidence="7" id="KW-1185">Reference proteome</keyword>
<proteinExistence type="predicted"/>
<keyword evidence="4" id="KW-0411">Iron-sulfur</keyword>
<name>F0T6Z6_METLA</name>
<feature type="domain" description="4Fe-4S ferredoxin-type" evidence="5">
    <location>
        <begin position="21"/>
        <end position="52"/>
    </location>
</feature>
<dbReference type="Gene3D" id="3.30.70.20">
    <property type="match status" value="5"/>
</dbReference>
<dbReference type="GO" id="GO:0016491">
    <property type="term" value="F:oxidoreductase activity"/>
    <property type="evidence" value="ECO:0007669"/>
    <property type="project" value="UniProtKB-ARBA"/>
</dbReference>
<reference evidence="7" key="1">
    <citation type="submission" date="2011-02" db="EMBL/GenBank/DDBJ databases">
        <title>Complete sequence of Methanobacterium sp. AL-21.</title>
        <authorList>
            <consortium name="US DOE Joint Genome Institute"/>
            <person name="Lucas S."/>
            <person name="Copeland A."/>
            <person name="Lapidus A."/>
            <person name="Cheng J.-F."/>
            <person name="Goodwin L."/>
            <person name="Pitluck S."/>
            <person name="Chertkov O."/>
            <person name="Detter J.C."/>
            <person name="Han C."/>
            <person name="Tapia R."/>
            <person name="Land M."/>
            <person name="Hauser L."/>
            <person name="Kyrpides N."/>
            <person name="Ivanova N."/>
            <person name="Mikhailova N."/>
            <person name="Pagani I."/>
            <person name="Cadillo-Quiroz H."/>
            <person name="Imachi H."/>
            <person name="Zinder S."/>
            <person name="Liu W."/>
            <person name="Woyke T."/>
        </authorList>
    </citation>
    <scope>NUCLEOTIDE SEQUENCE [LARGE SCALE GENOMIC DNA]</scope>
    <source>
        <strain evidence="7">AL-21</strain>
    </source>
</reference>
<dbReference type="KEGG" id="mel:Metbo_1274"/>
<dbReference type="STRING" id="877455.Metbo_1274"/>
<dbReference type="PROSITE" id="PS00198">
    <property type="entry name" value="4FE4S_FER_1"/>
    <property type="match status" value="6"/>
</dbReference>
<dbReference type="GO" id="GO:0051539">
    <property type="term" value="F:4 iron, 4 sulfur cluster binding"/>
    <property type="evidence" value="ECO:0007669"/>
    <property type="project" value="UniProtKB-KW"/>
</dbReference>
<dbReference type="HOGENOM" id="CLU_050481_0_0_2"/>
<feature type="domain" description="4Fe-4S ferredoxin-type" evidence="5">
    <location>
        <begin position="342"/>
        <end position="370"/>
    </location>
</feature>
<dbReference type="InterPro" id="IPR017900">
    <property type="entry name" value="4Fe4S_Fe_S_CS"/>
</dbReference>
<feature type="domain" description="4Fe-4S ferredoxin-type" evidence="5">
    <location>
        <begin position="392"/>
        <end position="421"/>
    </location>
</feature>
<dbReference type="InterPro" id="IPR017896">
    <property type="entry name" value="4Fe4S_Fe-S-bd"/>
</dbReference>
<feature type="domain" description="4Fe-4S ferredoxin-type" evidence="5">
    <location>
        <begin position="312"/>
        <end position="341"/>
    </location>
</feature>
<evidence type="ECO:0000256" key="4">
    <source>
        <dbReference type="ARBA" id="ARBA00023014"/>
    </source>
</evidence>
<feature type="domain" description="4Fe-4S ferredoxin-type" evidence="5">
    <location>
        <begin position="89"/>
        <end position="118"/>
    </location>
</feature>
<feature type="domain" description="4Fe-4S ferredoxin-type" evidence="5">
    <location>
        <begin position="422"/>
        <end position="450"/>
    </location>
</feature>
<dbReference type="PANTHER" id="PTHR43687">
    <property type="entry name" value="ADENYLYLSULFATE REDUCTASE, BETA SUBUNIT"/>
    <property type="match status" value="1"/>
</dbReference>
<keyword evidence="2" id="KW-0479">Metal-binding</keyword>
<evidence type="ECO:0000313" key="7">
    <source>
        <dbReference type="Proteomes" id="UP000007490"/>
    </source>
</evidence>
<evidence type="ECO:0000313" key="6">
    <source>
        <dbReference type="EMBL" id="ADZ09516.1"/>
    </source>
</evidence>
<dbReference type="EMBL" id="CP002551">
    <property type="protein sequence ID" value="ADZ09516.1"/>
    <property type="molecule type" value="Genomic_DNA"/>
</dbReference>
<dbReference type="Pfam" id="PF12838">
    <property type="entry name" value="Fer4_7"/>
    <property type="match status" value="1"/>
</dbReference>
<reference evidence="6 7" key="2">
    <citation type="journal article" date="2014" name="Int. J. Syst. Evol. Microbiol.">
        <title>Methanobacterium paludis sp. nov. and a novel strain of Methanobacterium lacus isolated from northern peatlands.</title>
        <authorList>
            <person name="Cadillo-Quiroz H."/>
            <person name="Brauer S.L."/>
            <person name="Goodson N."/>
            <person name="Yavitt J.B."/>
            <person name="Zinder S.H."/>
        </authorList>
    </citation>
    <scope>NUCLEOTIDE SEQUENCE [LARGE SCALE GENOMIC DNA]</scope>
    <source>
        <strain evidence="6 7">AL-21</strain>
    </source>
</reference>
<dbReference type="PANTHER" id="PTHR43687:SF1">
    <property type="entry name" value="FERREDOXIN III"/>
    <property type="match status" value="1"/>
</dbReference>
<evidence type="ECO:0000256" key="1">
    <source>
        <dbReference type="ARBA" id="ARBA00022485"/>
    </source>
</evidence>
<evidence type="ECO:0000259" key="5">
    <source>
        <dbReference type="PROSITE" id="PS51379"/>
    </source>
</evidence>
<feature type="domain" description="4Fe-4S ferredoxin-type" evidence="5">
    <location>
        <begin position="193"/>
        <end position="222"/>
    </location>
</feature>
<dbReference type="Pfam" id="PF13237">
    <property type="entry name" value="Fer4_10"/>
    <property type="match status" value="1"/>
</dbReference>
<sequence>MITTTTNNSKKYCKPIRDVEIDYNIDSSKCEACEDKPCLMSCPVDAIWKTEDGKIEIDDKCVGCVLCREACPYNAINMKTTLSEPIRENVPNINTKLCRQCGACVKACKTGSIQLISSGNEEAHSEINEDTCVRCGYCARVCPTEAIKYGEILPRSVVGGKAIVVNQKDCIGCMTCTKVCPSRGAINVGKVSKLPFINPSYCARCEECMNVCPSAAIKYSSRKRAYKNFSKIKTMEIVSELLENEAGKLSKDAIRISSILNGIARKISSNHSEKSFKEDVTPIITEEIKAMTHNELEIEDINEIIGVTNPKRSIKVIEDNCIGCGACMSECPVKCIELEMPSPVHIDDRCVHCGKCIETCQFNAIELAEEYFKVEDGKIFFKRDALTGQREGKIVTDVEACMACGICVRKCPTNALKLEKDEVIVDTEKCILCGECDIICPVNAIKLKTESNTASTEANN</sequence>
<feature type="domain" description="4Fe-4S ferredoxin-type" evidence="5">
    <location>
        <begin position="123"/>
        <end position="152"/>
    </location>
</feature>
<organism evidence="6 7">
    <name type="scientific">Methanobacterium lacus (strain AL-21)</name>
    <dbReference type="NCBI Taxonomy" id="877455"/>
    <lineage>
        <taxon>Archaea</taxon>
        <taxon>Methanobacteriati</taxon>
        <taxon>Methanobacteriota</taxon>
        <taxon>Methanomada group</taxon>
        <taxon>Methanobacteria</taxon>
        <taxon>Methanobacteriales</taxon>
        <taxon>Methanobacteriaceae</taxon>
        <taxon>Methanobacterium</taxon>
    </lineage>
</organism>
<evidence type="ECO:0000256" key="2">
    <source>
        <dbReference type="ARBA" id="ARBA00022723"/>
    </source>
</evidence>